<sequence>MHYHFVQFKLDFEHCQLTVGDECVALDERFFKLFEALIEVYPDYCSKADLLHKIWADTVVSEWSLSKLVSDARKEFSKLGYAQEVIQTLNGRGYRLAADIGAQLTPNTPNSPTLKDWLRPSAPVAALLLLLAAMIGGSSYLYYQTARLIHSHEMPTPIVFGEPTDAIGRILWVDDHPLNNHLERHYLEQFKIGVYASVSSEDALRLLDMYPYQAVVSDMGRHGDPLAGIKLLEAMRARDDDTPFYVYTIVTSDELEKQLTESGGQGVAVEPAELYDLILPIFEIAD</sequence>
<feature type="domain" description="Response regulatory" evidence="5">
    <location>
        <begin position="169"/>
        <end position="285"/>
    </location>
</feature>
<organism evidence="7 8">
    <name type="scientific">Echinimonas agarilytica</name>
    <dbReference type="NCBI Taxonomy" id="1215918"/>
    <lineage>
        <taxon>Bacteria</taxon>
        <taxon>Pseudomonadati</taxon>
        <taxon>Pseudomonadota</taxon>
        <taxon>Gammaproteobacteria</taxon>
        <taxon>Alteromonadales</taxon>
        <taxon>Echinimonadaceae</taxon>
        <taxon>Echinimonas</taxon>
    </lineage>
</organism>
<keyword evidence="4" id="KW-0812">Transmembrane</keyword>
<dbReference type="GO" id="GO:0003677">
    <property type="term" value="F:DNA binding"/>
    <property type="evidence" value="ECO:0007669"/>
    <property type="project" value="UniProtKB-UniRule"/>
</dbReference>
<keyword evidence="4" id="KW-0472">Membrane</keyword>
<evidence type="ECO:0000256" key="2">
    <source>
        <dbReference type="PROSITE-ProRule" id="PRU00169"/>
    </source>
</evidence>
<dbReference type="RefSeq" id="WP_251259480.1">
    <property type="nucleotide sequence ID" value="NZ_JAMQGP010000001.1"/>
</dbReference>
<dbReference type="Pfam" id="PF00486">
    <property type="entry name" value="Trans_reg_C"/>
    <property type="match status" value="1"/>
</dbReference>
<dbReference type="EMBL" id="JAMQGP010000001">
    <property type="protein sequence ID" value="MCM2678163.1"/>
    <property type="molecule type" value="Genomic_DNA"/>
</dbReference>
<dbReference type="InterPro" id="IPR011006">
    <property type="entry name" value="CheY-like_superfamily"/>
</dbReference>
<comment type="caution">
    <text evidence="7">The sequence shown here is derived from an EMBL/GenBank/DDBJ whole genome shotgun (WGS) entry which is preliminary data.</text>
</comment>
<dbReference type="InterPro" id="IPR016032">
    <property type="entry name" value="Sig_transdc_resp-reg_C-effctor"/>
</dbReference>
<gene>
    <name evidence="7" type="ORF">NAF29_00560</name>
</gene>
<keyword evidence="8" id="KW-1185">Reference proteome</keyword>
<dbReference type="PROSITE" id="PS50110">
    <property type="entry name" value="RESPONSE_REGULATORY"/>
    <property type="match status" value="1"/>
</dbReference>
<dbReference type="Pfam" id="PF00072">
    <property type="entry name" value="Response_reg"/>
    <property type="match status" value="1"/>
</dbReference>
<feature type="domain" description="OmpR/PhoB-type" evidence="6">
    <location>
        <begin position="1"/>
        <end position="98"/>
    </location>
</feature>
<dbReference type="GO" id="GO:0006355">
    <property type="term" value="P:regulation of DNA-templated transcription"/>
    <property type="evidence" value="ECO:0007669"/>
    <property type="project" value="InterPro"/>
</dbReference>
<proteinExistence type="predicted"/>
<dbReference type="SUPFAM" id="SSF52172">
    <property type="entry name" value="CheY-like"/>
    <property type="match status" value="1"/>
</dbReference>
<keyword evidence="1 3" id="KW-0238">DNA-binding</keyword>
<dbReference type="Gene3D" id="1.10.10.10">
    <property type="entry name" value="Winged helix-like DNA-binding domain superfamily/Winged helix DNA-binding domain"/>
    <property type="match status" value="1"/>
</dbReference>
<dbReference type="InterPro" id="IPR036388">
    <property type="entry name" value="WH-like_DNA-bd_sf"/>
</dbReference>
<accession>A0AA41W400</accession>
<protein>
    <submittedName>
        <fullName evidence="7">Winged helix-turn-helix domain-containing protein</fullName>
    </submittedName>
</protein>
<dbReference type="Gene3D" id="3.40.50.2300">
    <property type="match status" value="1"/>
</dbReference>
<feature type="transmembrane region" description="Helical" evidence="4">
    <location>
        <begin position="124"/>
        <end position="143"/>
    </location>
</feature>
<feature type="DNA-binding region" description="OmpR/PhoB-type" evidence="3">
    <location>
        <begin position="1"/>
        <end position="98"/>
    </location>
</feature>
<evidence type="ECO:0000259" key="5">
    <source>
        <dbReference type="PROSITE" id="PS50110"/>
    </source>
</evidence>
<dbReference type="PROSITE" id="PS51755">
    <property type="entry name" value="OMPR_PHOB"/>
    <property type="match status" value="1"/>
</dbReference>
<name>A0AA41W400_9GAMM</name>
<keyword evidence="4" id="KW-1133">Transmembrane helix</keyword>
<evidence type="ECO:0000313" key="8">
    <source>
        <dbReference type="Proteomes" id="UP001165393"/>
    </source>
</evidence>
<feature type="modified residue" description="4-aspartylphosphate" evidence="2">
    <location>
        <position position="218"/>
    </location>
</feature>
<reference evidence="7 8" key="1">
    <citation type="journal article" date="2013" name="Antonie Van Leeuwenhoek">
        <title>Echinimonas agarilytica gen. nov., sp. nov., a new gammaproteobacterium isolated from the sea urchin Strongylocentrotus intermedius.</title>
        <authorList>
            <person name="Nedashkovskaya O.I."/>
            <person name="Stenkova A.M."/>
            <person name="Zhukova N.V."/>
            <person name="Van Trappen S."/>
            <person name="Lee J.S."/>
            <person name="Kim S.B."/>
        </authorList>
    </citation>
    <scope>NUCLEOTIDE SEQUENCE [LARGE SCALE GENOMIC DNA]</scope>
    <source>
        <strain evidence="7 8">KMM 6351</strain>
    </source>
</reference>
<dbReference type="InterPro" id="IPR001789">
    <property type="entry name" value="Sig_transdc_resp-reg_receiver"/>
</dbReference>
<keyword evidence="2" id="KW-0597">Phosphoprotein</keyword>
<evidence type="ECO:0000256" key="1">
    <source>
        <dbReference type="ARBA" id="ARBA00023125"/>
    </source>
</evidence>
<dbReference type="Proteomes" id="UP001165393">
    <property type="component" value="Unassembled WGS sequence"/>
</dbReference>
<evidence type="ECO:0000256" key="3">
    <source>
        <dbReference type="PROSITE-ProRule" id="PRU01091"/>
    </source>
</evidence>
<dbReference type="SUPFAM" id="SSF46894">
    <property type="entry name" value="C-terminal effector domain of the bipartite response regulators"/>
    <property type="match status" value="1"/>
</dbReference>
<evidence type="ECO:0000256" key="4">
    <source>
        <dbReference type="SAM" id="Phobius"/>
    </source>
</evidence>
<dbReference type="CDD" id="cd00156">
    <property type="entry name" value="REC"/>
    <property type="match status" value="1"/>
</dbReference>
<evidence type="ECO:0000259" key="6">
    <source>
        <dbReference type="PROSITE" id="PS51755"/>
    </source>
</evidence>
<dbReference type="InterPro" id="IPR001867">
    <property type="entry name" value="OmpR/PhoB-type_DNA-bd"/>
</dbReference>
<evidence type="ECO:0000313" key="7">
    <source>
        <dbReference type="EMBL" id="MCM2678163.1"/>
    </source>
</evidence>
<dbReference type="AlphaFoldDB" id="A0AA41W400"/>
<dbReference type="GO" id="GO:0000160">
    <property type="term" value="P:phosphorelay signal transduction system"/>
    <property type="evidence" value="ECO:0007669"/>
    <property type="project" value="InterPro"/>
</dbReference>